<dbReference type="PANTHER" id="PTHR28190">
    <property type="entry name" value="NUCLEAR MIGRATION PROTEIN NUM1"/>
    <property type="match status" value="1"/>
</dbReference>
<dbReference type="GO" id="GO:0000226">
    <property type="term" value="P:microtubule cytoskeleton organization"/>
    <property type="evidence" value="ECO:0007669"/>
    <property type="project" value="TreeGrafter"/>
</dbReference>
<accession>A0A3M9YKC5</accession>
<feature type="region of interest" description="Disordered" evidence="2">
    <location>
        <begin position="1779"/>
        <end position="1813"/>
    </location>
</feature>
<keyword evidence="1" id="KW-0175">Coiled coil</keyword>
<protein>
    <recommendedName>
        <fullName evidence="3">PH domain-containing protein</fullName>
    </recommendedName>
</protein>
<feature type="compositionally biased region" description="Basic and acidic residues" evidence="2">
    <location>
        <begin position="564"/>
        <end position="573"/>
    </location>
</feature>
<dbReference type="STRING" id="1051616.A0A3M9YKC5"/>
<dbReference type="SMART" id="SM00233">
    <property type="entry name" value="PH"/>
    <property type="match status" value="1"/>
</dbReference>
<dbReference type="Pfam" id="PF12814">
    <property type="entry name" value="Mcp5_PH"/>
    <property type="match status" value="1"/>
</dbReference>
<feature type="region of interest" description="Disordered" evidence="2">
    <location>
        <begin position="175"/>
        <end position="196"/>
    </location>
</feature>
<feature type="region of interest" description="Disordered" evidence="2">
    <location>
        <begin position="1"/>
        <end position="31"/>
    </location>
</feature>
<feature type="compositionally biased region" description="Polar residues" evidence="2">
    <location>
        <begin position="175"/>
        <end position="191"/>
    </location>
</feature>
<organism evidence="4 5">
    <name type="scientific">Verticillium nonalfalfae</name>
    <dbReference type="NCBI Taxonomy" id="1051616"/>
    <lineage>
        <taxon>Eukaryota</taxon>
        <taxon>Fungi</taxon>
        <taxon>Dikarya</taxon>
        <taxon>Ascomycota</taxon>
        <taxon>Pezizomycotina</taxon>
        <taxon>Sordariomycetes</taxon>
        <taxon>Hypocreomycetidae</taxon>
        <taxon>Glomerellales</taxon>
        <taxon>Plectosphaerellaceae</taxon>
        <taxon>Verticillium</taxon>
    </lineage>
</organism>
<feature type="compositionally biased region" description="Acidic residues" evidence="2">
    <location>
        <begin position="580"/>
        <end position="589"/>
    </location>
</feature>
<feature type="region of interest" description="Disordered" evidence="2">
    <location>
        <begin position="1325"/>
        <end position="1369"/>
    </location>
</feature>
<dbReference type="GO" id="GO:0032065">
    <property type="term" value="P:maintenance of protein location in cell cortex"/>
    <property type="evidence" value="ECO:0007669"/>
    <property type="project" value="InterPro"/>
</dbReference>
<reference evidence="4 5" key="1">
    <citation type="submission" date="2018-10" db="EMBL/GenBank/DDBJ databases">
        <title>Genome sequence of Verticillium nonalfalfae VnAa140.</title>
        <authorList>
            <person name="Stajich J.E."/>
            <person name="Kasson M.T."/>
        </authorList>
    </citation>
    <scope>NUCLEOTIDE SEQUENCE [LARGE SCALE GENOMIC DNA]</scope>
    <source>
        <strain evidence="4 5">VnAa140</strain>
    </source>
</reference>
<feature type="region of interest" description="Disordered" evidence="2">
    <location>
        <begin position="133"/>
        <end position="153"/>
    </location>
</feature>
<feature type="region of interest" description="Disordered" evidence="2">
    <location>
        <begin position="462"/>
        <end position="682"/>
    </location>
</feature>
<dbReference type="GeneID" id="39608676"/>
<feature type="compositionally biased region" description="Low complexity" evidence="2">
    <location>
        <begin position="521"/>
        <end position="535"/>
    </location>
</feature>
<feature type="compositionally biased region" description="Polar residues" evidence="2">
    <location>
        <begin position="1658"/>
        <end position="1669"/>
    </location>
</feature>
<feature type="region of interest" description="Disordered" evidence="2">
    <location>
        <begin position="1642"/>
        <end position="1669"/>
    </location>
</feature>
<name>A0A3M9YKC5_9PEZI</name>
<sequence length="1813" mass="197499">MAASFADRPLLPPGDADGSNDPFVSPSAPAHHRYSNFDSQLFALGPASSPGQAKRALEAHLAETERRMEEAGKLGTALVQQRKELAQRLKEVEKLQAEGDLTDELRTKLAEIEKEYNDVARETARAFLPKQRVPSNEAAGGSPYVPEGRGGRVSQADGTPGLTCTNMMISQRSVSPSKFESQATGSPTKLSVPNRKIRNQPSNRVHDIEFAAEISTSLLAQVRNLQALLAEKDEELRDTKAEKSRLEIETEGFQQRVKTLDESEHRYKDENWNLETQIHELMASQKEGTDREKKMTQALNILQAEKNQAQKELDEVKLSHAKLAEEHEASIKHHDIELGTAKRSAALAETERTTLQRKIDDLMGQNQELAKAFSSQRGRGLERDHHMGMSDEDFETANDNVTPEHSPPPSPIKGTPRHSVLESETLKTSLLHAQRTIQSQRSQLHREKTEKLELKRLLQDSRDELERSRHDSGGLTNRRSRKVDSKEFKKPAKTLLGGLRSSRSEIVDDPEWEEHSEGVSPRRSSTHSTPTSRMPGPGAYPMTTDTSDQFDTANETSDAAFETANERGTETEGFHTGAEEFSDDDDAQTETESPSRSRRPPALTLAGNRNSFHSTASTSADEDMDYSDLRTPVAHSSQQKMRLKVSRGFLNRRSRQASEEPTFQSSPASFATSSANGTPQQAGQSLFAELAELEGSDAESLDATPSRRARSITPASVAKSSSTTPSVLALPQLAMVDSGIMTDPVKKSREPSPDLTRTRPVMVDCGVMTEPMEPLTPRSPASVVALDRPTSVSSTLDAGTNSGQSDTTASSLPDFPRSRPPSTWSYSDAGAQHDPGMDRELSQFPLPPTMQHGFALPSAPSLSFSAIDNQDIVPVPEPVVLPPAPAALTLTALDSTAIEPKAEPEPVPEPAPALRLSPILSETVEPKVEPEVAVPVPILKYSPLMSSTVEPRAEPEVILPAPVLGLSSHWSEAVEPRSEPAMVPPPPPPAPELAFSALVSEIVEPRAEPEMPLPPPPPMPQLVFSYFVSEAIEPKVEPEPPVPVAPVLSMSPLSIHDIEPLAEPEIEPILPLLALSGIVSEHVEPQAEPEEPAVALPAMSLSALHSEHVEPRAEPEPVQVPLRLSGIESWEVVPRPGSRPVPPSLTLSSVVSEEVEPITPSHPDTLSPRFAFSTIDSVETRPLTPRTPKRDGFILPRGMESPFVNADQLRTPDDALFSGIAGRGQSGSDAGPVIAEDETRQSPSESRHPDTPESQKPFKEISSNVESRPARKPAVSMSDQSAQTSLTADAIDDMFNARSKSHNKSLSMGSSFGTPGTVRIRRYSQDQASLSSVRRMSIESQHDTTAAPQRPGSASSRRNSNVQPMPPLPQNHMEVIEAARSGSAHGTPGTASVMGPPLWPASAMRGQRPQTPSSVRPQSPVSVKGTPTPKAIRTGTAAHGTAIIHSPTKASARSRRSSVSSFASEIDTRFNIRANGLGVDATGFGPNTDPRMIQAITQTMIGEYLWKYTRKAGRGQMSENRHRRYFWVHPYTRTLYWSDRDPSTAGRADMKAKSVSIEAVRVVTDDNPMPPGLHRKSLIVVSPGRQIKFTCTTGSRHETWFNALSYLLLRTNDEGQTDAEEMAGHITQADVDEFNPQVGGMRPTASAAPSTRPRMAPSLSSYNSRTTRNQSPAIDMSMEVPRLTPTHQKNATPQRPSIGTLGRLSGYWKNSQVISGTFSSLRSRTASGQYGNSIYEASEVHDSAEDVREMIERQDREADRLENVRACCDGRHDVGTLHHHSALKRSRGSHAHSHTGPSTTPSATPMSTTKSRA</sequence>
<keyword evidence="5" id="KW-1185">Reference proteome</keyword>
<dbReference type="InterPro" id="IPR053005">
    <property type="entry name" value="Nuclear_Pos-Cytoskel_Interact"/>
</dbReference>
<feature type="compositionally biased region" description="Polar residues" evidence="2">
    <location>
        <begin position="1325"/>
        <end position="1334"/>
    </location>
</feature>
<feature type="coiled-coil region" evidence="1">
    <location>
        <begin position="222"/>
        <end position="256"/>
    </location>
</feature>
<feature type="region of interest" description="Disordered" evidence="2">
    <location>
        <begin position="373"/>
        <end position="419"/>
    </location>
</feature>
<dbReference type="SUPFAM" id="SSF50729">
    <property type="entry name" value="PH domain-like"/>
    <property type="match status" value="1"/>
</dbReference>
<dbReference type="EMBL" id="RBVV01000003">
    <property type="protein sequence ID" value="RNJ60899.1"/>
    <property type="molecule type" value="Genomic_DNA"/>
</dbReference>
<feature type="region of interest" description="Disordered" evidence="2">
    <location>
        <begin position="696"/>
        <end position="724"/>
    </location>
</feature>
<feature type="compositionally biased region" description="Polar residues" evidence="2">
    <location>
        <begin position="790"/>
        <end position="811"/>
    </location>
</feature>
<dbReference type="GO" id="GO:0005739">
    <property type="term" value="C:mitochondrion"/>
    <property type="evidence" value="ECO:0007669"/>
    <property type="project" value="TreeGrafter"/>
</dbReference>
<dbReference type="GO" id="GO:0015631">
    <property type="term" value="F:tubulin binding"/>
    <property type="evidence" value="ECO:0007669"/>
    <property type="project" value="TreeGrafter"/>
</dbReference>
<feature type="compositionally biased region" description="Low complexity" evidence="2">
    <location>
        <begin position="1407"/>
        <end position="1423"/>
    </location>
</feature>
<feature type="compositionally biased region" description="Polar residues" evidence="2">
    <location>
        <begin position="1343"/>
        <end position="1363"/>
    </location>
</feature>
<proteinExistence type="predicted"/>
<feature type="region of interest" description="Disordered" evidence="2">
    <location>
        <begin position="1215"/>
        <end position="1283"/>
    </location>
</feature>
<evidence type="ECO:0000259" key="3">
    <source>
        <dbReference type="PROSITE" id="PS50003"/>
    </source>
</evidence>
<feature type="region of interest" description="Disordered" evidence="2">
    <location>
        <begin position="1177"/>
        <end position="1198"/>
    </location>
</feature>
<feature type="compositionally biased region" description="Basic and acidic residues" evidence="2">
    <location>
        <begin position="379"/>
        <end position="389"/>
    </location>
</feature>
<dbReference type="Proteomes" id="UP000267145">
    <property type="component" value="Unassembled WGS sequence"/>
</dbReference>
<feature type="domain" description="PH" evidence="3">
    <location>
        <begin position="1498"/>
        <end position="1609"/>
    </location>
</feature>
<feature type="region of interest" description="Disordered" evidence="2">
    <location>
        <begin position="770"/>
        <end position="841"/>
    </location>
</feature>
<dbReference type="InterPro" id="IPR001849">
    <property type="entry name" value="PH_domain"/>
</dbReference>
<evidence type="ECO:0000313" key="5">
    <source>
        <dbReference type="Proteomes" id="UP000267145"/>
    </source>
</evidence>
<comment type="caution">
    <text evidence="4">The sequence shown here is derived from an EMBL/GenBank/DDBJ whole genome shotgun (WGS) entry which is preliminary data.</text>
</comment>
<dbReference type="RefSeq" id="XP_028499057.1">
    <property type="nucleotide sequence ID" value="XM_028639150.1"/>
</dbReference>
<dbReference type="PROSITE" id="PS50003">
    <property type="entry name" value="PH_DOMAIN"/>
    <property type="match status" value="1"/>
</dbReference>
<feature type="compositionally biased region" description="Basic and acidic residues" evidence="2">
    <location>
        <begin position="1237"/>
        <end position="1259"/>
    </location>
</feature>
<evidence type="ECO:0000256" key="1">
    <source>
        <dbReference type="SAM" id="Coils"/>
    </source>
</evidence>
<feature type="coiled-coil region" evidence="1">
    <location>
        <begin position="292"/>
        <end position="372"/>
    </location>
</feature>
<feature type="coiled-coil region" evidence="1">
    <location>
        <begin position="54"/>
        <end position="122"/>
    </location>
</feature>
<evidence type="ECO:0000256" key="2">
    <source>
        <dbReference type="SAM" id="MobiDB-lite"/>
    </source>
</evidence>
<feature type="compositionally biased region" description="Polar residues" evidence="2">
    <location>
        <begin position="543"/>
        <end position="557"/>
    </location>
</feature>
<dbReference type="GO" id="GO:0005938">
    <property type="term" value="C:cell cortex"/>
    <property type="evidence" value="ECO:0007669"/>
    <property type="project" value="InterPro"/>
</dbReference>
<feature type="compositionally biased region" description="Basic residues" evidence="2">
    <location>
        <begin position="1779"/>
        <end position="1793"/>
    </location>
</feature>
<feature type="compositionally biased region" description="Polar residues" evidence="2">
    <location>
        <begin position="659"/>
        <end position="682"/>
    </location>
</feature>
<gene>
    <name evidence="4" type="ORF">D7B24_004987</name>
</gene>
<feature type="compositionally biased region" description="Polar residues" evidence="2">
    <location>
        <begin position="607"/>
        <end position="619"/>
    </location>
</feature>
<dbReference type="InterPro" id="IPR024774">
    <property type="entry name" value="PH_dom-Mcp5-type"/>
</dbReference>
<dbReference type="CDD" id="cd13365">
    <property type="entry name" value="PH_PLC_plant-like"/>
    <property type="match status" value="1"/>
</dbReference>
<feature type="compositionally biased region" description="Basic residues" evidence="2">
    <location>
        <begin position="641"/>
        <end position="655"/>
    </location>
</feature>
<feature type="region of interest" description="Disordered" evidence="2">
    <location>
        <begin position="1403"/>
        <end position="1428"/>
    </location>
</feature>
<dbReference type="GO" id="GO:0005543">
    <property type="term" value="F:phospholipid binding"/>
    <property type="evidence" value="ECO:0007669"/>
    <property type="project" value="InterPro"/>
</dbReference>
<feature type="compositionally biased region" description="Basic and acidic residues" evidence="2">
    <location>
        <begin position="462"/>
        <end position="472"/>
    </location>
</feature>
<evidence type="ECO:0000313" key="4">
    <source>
        <dbReference type="EMBL" id="RNJ60899.1"/>
    </source>
</evidence>
<feature type="compositionally biased region" description="Low complexity" evidence="2">
    <location>
        <begin position="1794"/>
        <end position="1813"/>
    </location>
</feature>
<dbReference type="PANTHER" id="PTHR28190:SF1">
    <property type="entry name" value="NUCLEAR MIGRATION PROTEIN NUM1"/>
    <property type="match status" value="1"/>
</dbReference>